<evidence type="ECO:0000313" key="8">
    <source>
        <dbReference type="Proteomes" id="UP000016931"/>
    </source>
</evidence>
<dbReference type="GO" id="GO:1990838">
    <property type="term" value="F:poly(U)-specific exoribonuclease activity, producing 3' uridine cyclic phosphate ends"/>
    <property type="evidence" value="ECO:0007669"/>
    <property type="project" value="UniProtKB-UniRule"/>
</dbReference>
<dbReference type="GO" id="GO:0016829">
    <property type="term" value="F:lyase activity"/>
    <property type="evidence" value="ECO:0007669"/>
    <property type="project" value="UniProtKB-KW"/>
</dbReference>
<organism evidence="7 8">
    <name type="scientific">Sphaerulina musiva (strain SO2202)</name>
    <name type="common">Poplar stem canker fungus</name>
    <name type="synonym">Septoria musiva</name>
    <dbReference type="NCBI Taxonomy" id="692275"/>
    <lineage>
        <taxon>Eukaryota</taxon>
        <taxon>Fungi</taxon>
        <taxon>Dikarya</taxon>
        <taxon>Ascomycota</taxon>
        <taxon>Pezizomycotina</taxon>
        <taxon>Dothideomycetes</taxon>
        <taxon>Dothideomycetidae</taxon>
        <taxon>Mycosphaerellales</taxon>
        <taxon>Mycosphaerellaceae</taxon>
        <taxon>Sphaerulina</taxon>
    </lineage>
</organism>
<feature type="active site" description="Proton donor/acceptor" evidence="5">
    <location>
        <position position="121"/>
    </location>
</feature>
<dbReference type="Gene3D" id="3.90.1140.10">
    <property type="entry name" value="Cyclic phosphodiesterase"/>
    <property type="match status" value="1"/>
</dbReference>
<dbReference type="Pfam" id="PF09749">
    <property type="entry name" value="HVSL"/>
    <property type="match status" value="1"/>
</dbReference>
<dbReference type="eggNOG" id="KOG3102">
    <property type="taxonomic scope" value="Eukaryota"/>
</dbReference>
<comment type="subcellular location">
    <subcellularLocation>
        <location evidence="5">Nucleus</location>
    </subcellularLocation>
</comment>
<gene>
    <name evidence="5" type="primary">USB1</name>
    <name evidence="7" type="ORF">SEPMUDRAFT_41855</name>
</gene>
<evidence type="ECO:0000313" key="7">
    <source>
        <dbReference type="EMBL" id="EMF13732.1"/>
    </source>
</evidence>
<dbReference type="RefSeq" id="XP_016761853.1">
    <property type="nucleotide sequence ID" value="XM_016908845.1"/>
</dbReference>
<dbReference type="PANTHER" id="PTHR13522">
    <property type="entry name" value="U6 SNRNA PHOSPHODIESTERASE 1"/>
    <property type="match status" value="1"/>
</dbReference>
<keyword evidence="3" id="KW-0456">Lyase</keyword>
<evidence type="ECO:0000256" key="1">
    <source>
        <dbReference type="ARBA" id="ARBA00022722"/>
    </source>
</evidence>
<dbReference type="EC" id="3.1.4.-" evidence="5"/>
<dbReference type="GO" id="GO:0005634">
    <property type="term" value="C:nucleus"/>
    <property type="evidence" value="ECO:0007669"/>
    <property type="project" value="UniProtKB-SubCell"/>
</dbReference>
<evidence type="ECO:0000256" key="2">
    <source>
        <dbReference type="ARBA" id="ARBA00022801"/>
    </source>
</evidence>
<dbReference type="GO" id="GO:0034477">
    <property type="term" value="P:U6 snRNA 3'-end processing"/>
    <property type="evidence" value="ECO:0007669"/>
    <property type="project" value="UniProtKB-UniRule"/>
</dbReference>
<dbReference type="OMA" id="FHVSIGW"/>
<dbReference type="STRING" id="692275.M3B1Q3"/>
<dbReference type="AlphaFoldDB" id="M3B1Q3"/>
<dbReference type="Proteomes" id="UP000016931">
    <property type="component" value="Unassembled WGS sequence"/>
</dbReference>
<comment type="function">
    <text evidence="5">Phosphodiesterase responsible for the U6 snRNA 3' end processing. Acts as an exoribonuclease (RNase) responsible for trimming the poly(U) tract of the last nucleotides in the pre-U6 snRNA molecule, leading to the formation of mature U6 snRNA.</text>
</comment>
<protein>
    <recommendedName>
        <fullName evidence="5">U6 snRNA phosphodiesterase</fullName>
        <ecNumber evidence="5">3.1.4.-</ecNumber>
    </recommendedName>
</protein>
<feature type="region of interest" description="Disordered" evidence="6">
    <location>
        <begin position="1"/>
        <end position="34"/>
    </location>
</feature>
<evidence type="ECO:0000256" key="6">
    <source>
        <dbReference type="SAM" id="MobiDB-lite"/>
    </source>
</evidence>
<comment type="similarity">
    <text evidence="5">Belongs to the 2H phosphoesterase superfamily. USB1 family.</text>
</comment>
<evidence type="ECO:0000256" key="5">
    <source>
        <dbReference type="HAMAP-Rule" id="MF_03040"/>
    </source>
</evidence>
<reference evidence="7 8" key="1">
    <citation type="journal article" date="2012" name="PLoS Pathog.">
        <title>Diverse lifestyles and strategies of plant pathogenesis encoded in the genomes of eighteen Dothideomycetes fungi.</title>
        <authorList>
            <person name="Ohm R.A."/>
            <person name="Feau N."/>
            <person name="Henrissat B."/>
            <person name="Schoch C.L."/>
            <person name="Horwitz B.A."/>
            <person name="Barry K.W."/>
            <person name="Condon B.J."/>
            <person name="Copeland A.C."/>
            <person name="Dhillon B."/>
            <person name="Glaser F."/>
            <person name="Hesse C.N."/>
            <person name="Kosti I."/>
            <person name="LaButti K."/>
            <person name="Lindquist E.A."/>
            <person name="Lucas S."/>
            <person name="Salamov A.A."/>
            <person name="Bradshaw R.E."/>
            <person name="Ciuffetti L."/>
            <person name="Hamelin R.C."/>
            <person name="Kema G.H.J."/>
            <person name="Lawrence C."/>
            <person name="Scott J.A."/>
            <person name="Spatafora J.W."/>
            <person name="Turgeon B.G."/>
            <person name="de Wit P.J.G.M."/>
            <person name="Zhong S."/>
            <person name="Goodwin S.B."/>
            <person name="Grigoriev I.V."/>
        </authorList>
    </citation>
    <scope>NUCLEOTIDE SEQUENCE [LARGE SCALE GENOMIC DNA]</scope>
    <source>
        <strain evidence="7 8">SO2202</strain>
    </source>
</reference>
<keyword evidence="2 5" id="KW-0378">Hydrolase</keyword>
<dbReference type="HOGENOM" id="CLU_050234_1_0_1"/>
<accession>M3B1Q3</accession>
<sequence>MGLVDYSDSDGDDEAEPARKKRKPATVKDQLPPLPAAFRDLYSSTVRTSTHDDPSLHEGRKRVTPHIAGNWPTHVYLDWTPQPHDYRSLQDLITHAQKTTNCKDDIHSLLENDLGVRQPLHVSLSRPLALKTEHKDTFFDRLKTSISLAGVSAFSVRPLDLVWHPNEDQTRWFLVLRLRRPSCDELRILLERSNDLARQYNQPLLYGHRTFSSSHVPEAWEHDNFHISIAWSIQPHQKSASAGPVEVVISDQLLQKLKASDLTFREVKVRIGQDVHSIPLRQARKR</sequence>
<name>M3B1Q3_SPHMS</name>
<proteinExistence type="inferred from homology"/>
<dbReference type="PANTHER" id="PTHR13522:SF3">
    <property type="entry name" value="U6 SNRNA PHOSPHODIESTERASE 1"/>
    <property type="match status" value="1"/>
</dbReference>
<dbReference type="OrthoDB" id="49151at2759"/>
<dbReference type="GeneID" id="27905982"/>
<evidence type="ECO:0000256" key="4">
    <source>
        <dbReference type="ARBA" id="ARBA00023242"/>
    </source>
</evidence>
<dbReference type="HAMAP" id="MF_03040">
    <property type="entry name" value="USB1"/>
    <property type="match status" value="1"/>
</dbReference>
<keyword evidence="4 5" id="KW-0539">Nucleus</keyword>
<keyword evidence="1 5" id="KW-0540">Nuclease</keyword>
<dbReference type="InterPro" id="IPR027521">
    <property type="entry name" value="Usb1"/>
</dbReference>
<evidence type="ECO:0000256" key="3">
    <source>
        <dbReference type="ARBA" id="ARBA00023239"/>
    </source>
</evidence>
<feature type="active site" description="Proton donor/acceptor" evidence="5">
    <location>
        <position position="226"/>
    </location>
</feature>
<keyword evidence="8" id="KW-1185">Reference proteome</keyword>
<dbReference type="EMBL" id="KB456263">
    <property type="protein sequence ID" value="EMF13732.1"/>
    <property type="molecule type" value="Genomic_DNA"/>
</dbReference>